<name>A0A0E9VEI6_ANGAN</name>
<reference evidence="1" key="1">
    <citation type="submission" date="2014-11" db="EMBL/GenBank/DDBJ databases">
        <authorList>
            <person name="Amaro Gonzalez C."/>
        </authorList>
    </citation>
    <scope>NUCLEOTIDE SEQUENCE</scope>
</reference>
<dbReference type="AlphaFoldDB" id="A0A0E9VEI6"/>
<sequence length="33" mass="3849">MSYLIVICSNTYTDGCTRNRLLFTQFVLQFSVD</sequence>
<protein>
    <submittedName>
        <fullName evidence="1">Uncharacterized protein</fullName>
    </submittedName>
</protein>
<proteinExistence type="predicted"/>
<organism evidence="1">
    <name type="scientific">Anguilla anguilla</name>
    <name type="common">European freshwater eel</name>
    <name type="synonym">Muraena anguilla</name>
    <dbReference type="NCBI Taxonomy" id="7936"/>
    <lineage>
        <taxon>Eukaryota</taxon>
        <taxon>Metazoa</taxon>
        <taxon>Chordata</taxon>
        <taxon>Craniata</taxon>
        <taxon>Vertebrata</taxon>
        <taxon>Euteleostomi</taxon>
        <taxon>Actinopterygii</taxon>
        <taxon>Neopterygii</taxon>
        <taxon>Teleostei</taxon>
        <taxon>Anguilliformes</taxon>
        <taxon>Anguillidae</taxon>
        <taxon>Anguilla</taxon>
    </lineage>
</organism>
<reference evidence="1" key="2">
    <citation type="journal article" date="2015" name="Fish Shellfish Immunol.">
        <title>Early steps in the European eel (Anguilla anguilla)-Vibrio vulnificus interaction in the gills: Role of the RtxA13 toxin.</title>
        <authorList>
            <person name="Callol A."/>
            <person name="Pajuelo D."/>
            <person name="Ebbesson L."/>
            <person name="Teles M."/>
            <person name="MacKenzie S."/>
            <person name="Amaro C."/>
        </authorList>
    </citation>
    <scope>NUCLEOTIDE SEQUENCE</scope>
</reference>
<evidence type="ECO:0000313" key="1">
    <source>
        <dbReference type="EMBL" id="JAH75618.1"/>
    </source>
</evidence>
<accession>A0A0E9VEI6</accession>
<dbReference type="EMBL" id="GBXM01032959">
    <property type="protein sequence ID" value="JAH75618.1"/>
    <property type="molecule type" value="Transcribed_RNA"/>
</dbReference>